<reference evidence="1 2" key="1">
    <citation type="submission" date="2022-03" db="EMBL/GenBank/DDBJ databases">
        <title>Rhizobium SSM4.3 sp. nov., isolated from Sediment (Gouqi Island).</title>
        <authorList>
            <person name="Chen G."/>
        </authorList>
    </citation>
    <scope>NUCLEOTIDE SEQUENCE [LARGE SCALE GENOMIC DNA]</scope>
    <source>
        <strain evidence="1 2">SSM4.3</strain>
        <plasmid evidence="1">unnamed</plasmid>
    </source>
</reference>
<organism evidence="1 2">
    <name type="scientific">Peteryoungia algae</name>
    <dbReference type="NCBI Taxonomy" id="2919917"/>
    <lineage>
        <taxon>Bacteria</taxon>
        <taxon>Pseudomonadati</taxon>
        <taxon>Pseudomonadota</taxon>
        <taxon>Alphaproteobacteria</taxon>
        <taxon>Hyphomicrobiales</taxon>
        <taxon>Rhizobiaceae</taxon>
        <taxon>Peteryoungia</taxon>
    </lineage>
</organism>
<name>A0ABT0CXB3_9HYPH</name>
<comment type="caution">
    <text evidence="1">The sequence shown here is derived from an EMBL/GenBank/DDBJ whole genome shotgun (WGS) entry which is preliminary data.</text>
</comment>
<sequence length="150" mass="16980">MAYDNLAKLRVSIWKDYTPPRSLMIHQDHGKQLGGDDILQQEVYSWSMREDPFGGVADEALRNELRELLVVPFQPSNPPSQRRISKMEPFLLKAEEAIQNGVTEWTVSLEGAGDDDDFPARVNPLLALNLQLKWLVRSFGHQPGVSVAIR</sequence>
<accession>A0ABT0CXB3</accession>
<evidence type="ECO:0000313" key="2">
    <source>
        <dbReference type="Proteomes" id="UP001522662"/>
    </source>
</evidence>
<evidence type="ECO:0000313" key="1">
    <source>
        <dbReference type="EMBL" id="MCJ8237801.1"/>
    </source>
</evidence>
<geneLocation type="plasmid" evidence="1">
    <name>unnamed</name>
</geneLocation>
<dbReference type="RefSeq" id="WP_245135376.1">
    <property type="nucleotide sequence ID" value="NZ_CP128477.1"/>
</dbReference>
<dbReference type="Proteomes" id="UP001522662">
    <property type="component" value="Unassembled WGS sequence"/>
</dbReference>
<dbReference type="EMBL" id="JALAYX010000001">
    <property type="protein sequence ID" value="MCJ8237801.1"/>
    <property type="molecule type" value="Genomic_DNA"/>
</dbReference>
<keyword evidence="1" id="KW-0614">Plasmid</keyword>
<keyword evidence="2" id="KW-1185">Reference proteome</keyword>
<proteinExistence type="predicted"/>
<protein>
    <submittedName>
        <fullName evidence="1">Uncharacterized protein</fullName>
    </submittedName>
</protein>
<gene>
    <name evidence="1" type="ORF">MKJ03_05640</name>
</gene>